<evidence type="ECO:0000313" key="9">
    <source>
        <dbReference type="Proteomes" id="UP000445000"/>
    </source>
</evidence>
<dbReference type="SUPFAM" id="SSF56935">
    <property type="entry name" value="Porins"/>
    <property type="match status" value="1"/>
</dbReference>
<keyword evidence="2 4" id="KW-0472">Membrane</keyword>
<dbReference type="InterPro" id="IPR037066">
    <property type="entry name" value="Plug_dom_sf"/>
</dbReference>
<dbReference type="Gene3D" id="2.40.170.20">
    <property type="entry name" value="TonB-dependent receptor, beta-barrel domain"/>
    <property type="match status" value="1"/>
</dbReference>
<dbReference type="AlphaFoldDB" id="A0A829YDK2"/>
<gene>
    <name evidence="8" type="primary">fecA_1</name>
    <name evidence="8" type="ORF">GCM10011487_27160</name>
</gene>
<dbReference type="Pfam" id="PF13620">
    <property type="entry name" value="CarboxypepD_reg"/>
    <property type="match status" value="1"/>
</dbReference>
<reference evidence="9" key="1">
    <citation type="submission" date="2020-01" db="EMBL/GenBank/DDBJ databases">
        <title>'Steroidobacter agaridevorans' sp. nov., agar-degrading bacteria isolated from rhizosphere soils.</title>
        <authorList>
            <person name="Ikenaga M."/>
            <person name="Kataoka M."/>
            <person name="Murouchi A."/>
            <person name="Katsuragi S."/>
            <person name="Sakai M."/>
        </authorList>
    </citation>
    <scope>NUCLEOTIDE SEQUENCE [LARGE SCALE GENOMIC DNA]</scope>
    <source>
        <strain evidence="9">YU21-B</strain>
    </source>
</reference>
<evidence type="ECO:0000256" key="3">
    <source>
        <dbReference type="ARBA" id="ARBA00023237"/>
    </source>
</evidence>
<comment type="caution">
    <text evidence="8">The sequence shown here is derived from an EMBL/GenBank/DDBJ whole genome shotgun (WGS) entry which is preliminary data.</text>
</comment>
<keyword evidence="9" id="KW-1185">Reference proteome</keyword>
<dbReference type="InterPro" id="IPR008969">
    <property type="entry name" value="CarboxyPept-like_regulatory"/>
</dbReference>
<feature type="signal peptide" evidence="5">
    <location>
        <begin position="1"/>
        <end position="22"/>
    </location>
</feature>
<feature type="domain" description="TonB-dependent receptor plug" evidence="7">
    <location>
        <begin position="234"/>
        <end position="332"/>
    </location>
</feature>
<keyword evidence="3" id="KW-0998">Cell outer membrane</keyword>
<dbReference type="PANTHER" id="PTHR40980">
    <property type="entry name" value="PLUG DOMAIN-CONTAINING PROTEIN"/>
    <property type="match status" value="1"/>
</dbReference>
<dbReference type="SUPFAM" id="SSF49464">
    <property type="entry name" value="Carboxypeptidase regulatory domain-like"/>
    <property type="match status" value="1"/>
</dbReference>
<evidence type="ECO:0000259" key="7">
    <source>
        <dbReference type="Pfam" id="PF07715"/>
    </source>
</evidence>
<evidence type="ECO:0000256" key="1">
    <source>
        <dbReference type="ARBA" id="ARBA00004442"/>
    </source>
</evidence>
<name>A0A829YDK2_9GAMM</name>
<dbReference type="InterPro" id="IPR012910">
    <property type="entry name" value="Plug_dom"/>
</dbReference>
<protein>
    <submittedName>
        <fullName evidence="8">TonB-dependent receptor</fullName>
    </submittedName>
</protein>
<accession>A0A829YDK2</accession>
<evidence type="ECO:0000256" key="5">
    <source>
        <dbReference type="SAM" id="SignalP"/>
    </source>
</evidence>
<evidence type="ECO:0000259" key="6">
    <source>
        <dbReference type="Pfam" id="PF00593"/>
    </source>
</evidence>
<dbReference type="Gene3D" id="2.60.40.1120">
    <property type="entry name" value="Carboxypeptidase-like, regulatory domain"/>
    <property type="match status" value="1"/>
</dbReference>
<evidence type="ECO:0000313" key="8">
    <source>
        <dbReference type="EMBL" id="GFE80716.1"/>
    </source>
</evidence>
<dbReference type="InterPro" id="IPR036942">
    <property type="entry name" value="Beta-barrel_TonB_sf"/>
</dbReference>
<dbReference type="EMBL" id="BLJN01000002">
    <property type="protein sequence ID" value="GFE80716.1"/>
    <property type="molecule type" value="Genomic_DNA"/>
</dbReference>
<evidence type="ECO:0000256" key="2">
    <source>
        <dbReference type="ARBA" id="ARBA00023136"/>
    </source>
</evidence>
<evidence type="ECO:0000256" key="4">
    <source>
        <dbReference type="RuleBase" id="RU003357"/>
    </source>
</evidence>
<dbReference type="Gene3D" id="2.170.130.10">
    <property type="entry name" value="TonB-dependent receptor, plug domain"/>
    <property type="match status" value="1"/>
</dbReference>
<comment type="similarity">
    <text evidence="4">Belongs to the TonB-dependent receptor family.</text>
</comment>
<organism evidence="8 9">
    <name type="scientific">Steroidobacter agaridevorans</name>
    <dbReference type="NCBI Taxonomy" id="2695856"/>
    <lineage>
        <taxon>Bacteria</taxon>
        <taxon>Pseudomonadati</taxon>
        <taxon>Pseudomonadota</taxon>
        <taxon>Gammaproteobacteria</taxon>
        <taxon>Steroidobacterales</taxon>
        <taxon>Steroidobacteraceae</taxon>
        <taxon>Steroidobacter</taxon>
    </lineage>
</organism>
<feature type="domain" description="TonB-dependent receptor-like beta-barrel" evidence="6">
    <location>
        <begin position="602"/>
        <end position="941"/>
    </location>
</feature>
<dbReference type="Pfam" id="PF00593">
    <property type="entry name" value="TonB_dep_Rec_b-barrel"/>
    <property type="match status" value="1"/>
</dbReference>
<keyword evidence="5" id="KW-0732">Signal</keyword>
<comment type="subcellular location">
    <subcellularLocation>
        <location evidence="1 4">Cell outer membrane</location>
    </subcellularLocation>
</comment>
<dbReference type="InterPro" id="IPR000531">
    <property type="entry name" value="Beta-barrel_TonB"/>
</dbReference>
<keyword evidence="4" id="KW-0798">TonB box</keyword>
<dbReference type="Proteomes" id="UP000445000">
    <property type="component" value="Unassembled WGS sequence"/>
</dbReference>
<feature type="chain" id="PRO_5032282378" evidence="5">
    <location>
        <begin position="23"/>
        <end position="1023"/>
    </location>
</feature>
<sequence length="1023" mass="110651">MKKFSQNLISAAVLTCLANAAAADDELVLHVFRDGALATDLAISLDGGAPQPVSAGGSFVFDLGAGPHSVQVLASGQPVHVFRFDAADGQNVDITVTLAANSEPAVAIDSYAKNQVAAERSGAAAGSLSGVVTLNGTPLDHATVAVRNARALATTDANGRYTLELPRGSYEIVVSHPMITGGPLRQNVRVVSGINGQQNLAFAGEGAAAVNVVPADVEQVVVVSQRERGETEQAAANIVDIIDAEALARAGGSDVAASVVRVPSITIQEDRYVFIRGLGDRYVSTTLNGATMPSTDPSKRTVPLDLFPTNMVSQLDVRKTFTANMPGESTGGNLVINTRTFPNQPGGSVSASIGYNSDLTGDKVNSDPISGDFDFLGIDDGSRQEDGLLPLISDAMNRTDLSANTIRKLQQAGGLLIKDNLDPTTTTAGPKGTLNLNYGDTMGIGDSELGYFAAANFTNGWSQRTDGISRTYGSGGDLLDDFKFEEHSNNADMSGLLSLGLSIGDHSFASNSLLSRSTESSVRVSDGFDGDELVPSYRYSMEWVERMFIAQQFSGQHSLGNLLAKWQVTASRAERESPDRREVRYDLRTGDDVDPVTGQITDGAGSGTGIYNLKTPDLLRRYDDLTDDNLDVSTDWSYEFDNSTLSAGLQGITRERESESRSYGFRGAESNAPNLSVGDVINIDTITGNPSTGYAFEDKTLASDSYEAELDLYAGYVSYDYKFSNFQIVGGGRYEQFKQTTDTFSLSGAEEAVRSEIDEGNFLPSLSFNWFVSDKSQLRATAARTVARPDFKETSNATFYDNEFDFRVRGNPLLKISEVDNYDLRFEQYWNDADNASIALFYKDLKDPIERVAVSASGTAGNTRTFQNSDAATIYGVEVDGRKEFGLNAAYTHTLFVAVNASYIESDVDLANGQSRKLQGQPDYTANLILGYDNIGTRQQYTLLLNQNGESIQDVGIQGNPDIIEEPRLSLNFNYRYEVFDDFVLKFKAINLLDSDVEFTQGGKIFQSYRRGAEFEAGFDWKF</sequence>
<keyword evidence="8" id="KW-0675">Receptor</keyword>
<dbReference type="PANTHER" id="PTHR40980:SF5">
    <property type="entry name" value="TONB-DEPENDENT RECEPTOR"/>
    <property type="match status" value="1"/>
</dbReference>
<proteinExistence type="inferred from homology"/>
<dbReference type="Pfam" id="PF07715">
    <property type="entry name" value="Plug"/>
    <property type="match status" value="1"/>
</dbReference>
<dbReference type="GO" id="GO:0009279">
    <property type="term" value="C:cell outer membrane"/>
    <property type="evidence" value="ECO:0007669"/>
    <property type="project" value="UniProtKB-SubCell"/>
</dbReference>
<dbReference type="RefSeq" id="WP_161812364.1">
    <property type="nucleotide sequence ID" value="NZ_BLJN01000002.1"/>
</dbReference>